<dbReference type="PIRSF" id="PIRSF000505">
    <property type="entry name" value="EPSPS"/>
    <property type="match status" value="1"/>
</dbReference>
<dbReference type="InterPro" id="IPR013792">
    <property type="entry name" value="RNA3'P_cycl/enolpyr_Trfase_a/b"/>
</dbReference>
<feature type="binding site" evidence="8">
    <location>
        <position position="92"/>
    </location>
    <ligand>
        <name>phosphoenolpyruvate</name>
        <dbReference type="ChEBI" id="CHEBI:58702"/>
    </ligand>
</feature>
<comment type="subunit">
    <text evidence="8">Monomer.</text>
</comment>
<evidence type="ECO:0000256" key="7">
    <source>
        <dbReference type="ARBA" id="ARBA00044633"/>
    </source>
</evidence>
<dbReference type="GO" id="GO:0009423">
    <property type="term" value="P:chorismate biosynthetic process"/>
    <property type="evidence" value="ECO:0007669"/>
    <property type="project" value="UniProtKB-UniRule"/>
</dbReference>
<dbReference type="SUPFAM" id="SSF55205">
    <property type="entry name" value="EPT/RTPC-like"/>
    <property type="match status" value="1"/>
</dbReference>
<dbReference type="PROSITE" id="PS00104">
    <property type="entry name" value="EPSP_SYNTHASE_1"/>
    <property type="match status" value="1"/>
</dbReference>
<dbReference type="HAMAP" id="MF_00210">
    <property type="entry name" value="EPSP_synth"/>
    <property type="match status" value="1"/>
</dbReference>
<feature type="binding site" evidence="8">
    <location>
        <position position="168"/>
    </location>
    <ligand>
        <name>phosphoenolpyruvate</name>
        <dbReference type="ChEBI" id="CHEBI:58702"/>
    </ligand>
</feature>
<feature type="binding site" evidence="8">
    <location>
        <position position="27"/>
    </location>
    <ligand>
        <name>3-phosphoshikimate</name>
        <dbReference type="ChEBI" id="CHEBI:145989"/>
    </ligand>
</feature>
<feature type="binding site" evidence="8">
    <location>
        <position position="391"/>
    </location>
    <ligand>
        <name>phosphoenolpyruvate</name>
        <dbReference type="ChEBI" id="CHEBI:58702"/>
    </ligand>
</feature>
<feature type="binding site" evidence="8">
    <location>
        <position position="120"/>
    </location>
    <ligand>
        <name>phosphoenolpyruvate</name>
        <dbReference type="ChEBI" id="CHEBI:58702"/>
    </ligand>
</feature>
<name>A0A3D8IHT5_9HELI</name>
<dbReference type="Gene3D" id="3.65.10.10">
    <property type="entry name" value="Enolpyruvate transferase domain"/>
    <property type="match status" value="2"/>
</dbReference>
<evidence type="ECO:0000259" key="9">
    <source>
        <dbReference type="Pfam" id="PF00275"/>
    </source>
</evidence>
<dbReference type="GO" id="GO:0005737">
    <property type="term" value="C:cytoplasm"/>
    <property type="evidence" value="ECO:0007669"/>
    <property type="project" value="UniProtKB-SubCell"/>
</dbReference>
<keyword evidence="5 8" id="KW-0808">Transferase</keyword>
<dbReference type="InterPro" id="IPR023193">
    <property type="entry name" value="EPSP_synthase_CS"/>
</dbReference>
<keyword evidence="11" id="KW-1185">Reference proteome</keyword>
<dbReference type="FunFam" id="3.65.10.10:FF:000005">
    <property type="entry name" value="3-phosphoshikimate 1-carboxyvinyltransferase"/>
    <property type="match status" value="1"/>
</dbReference>
<dbReference type="RefSeq" id="WP_115550830.1">
    <property type="nucleotide sequence ID" value="NZ_CAOVYC010000011.1"/>
</dbReference>
<dbReference type="AlphaFoldDB" id="A0A3D8IHT5"/>
<reference evidence="10 11" key="1">
    <citation type="submission" date="2018-04" db="EMBL/GenBank/DDBJ databases">
        <title>Novel Campyloabacter and Helicobacter Species and Strains.</title>
        <authorList>
            <person name="Mannion A.J."/>
            <person name="Shen Z."/>
            <person name="Fox J.G."/>
        </authorList>
    </citation>
    <scope>NUCLEOTIDE SEQUENCE [LARGE SCALE GENOMIC DNA]</scope>
    <source>
        <strain evidence="10 11">MIT 99-5101</strain>
    </source>
</reference>
<sequence>MKLEVYPAREFTLQTDKIAGDKSISHRCAMFALLSDKPSFVRNYLEGEDTLDTLEIAKKLGLKVQKERGGIRLIPPAKIVEPDTILYCGNAGTAIRLYLGLLCAQKGIFVLSGDEYLNRRPMKRVTEPLRSIGAQIIGRENGNFAPLVVVGNEKLKSFDYTSKIPSAQVKSAMILSALFAQGDCVYREPELSRDHSEKILQGMGASIESKSLENGMIEIKIQPLTHKLNPLEIEIPADPSSAFFFALGIAIIPKARGILHNVLLNKTRIEAFKVLEQMGVEIQYTLTSKTYENIGDIEVIAPTTLKAVELSQKIAWLIDEIPAIAIAMACAQGVSRVRNAKELRVKETDRISAVVENLKACGIDARELEDGFEIVGGTLQKACVKSFGDHRIAMSFAIAGLVCGMEIENAEYINVSFPNFLEILESITTIKRY</sequence>
<proteinExistence type="inferred from homology"/>
<dbReference type="GO" id="GO:0009073">
    <property type="term" value="P:aromatic amino acid family biosynthetic process"/>
    <property type="evidence" value="ECO:0007669"/>
    <property type="project" value="UniProtKB-KW"/>
</dbReference>
<evidence type="ECO:0000256" key="6">
    <source>
        <dbReference type="ARBA" id="ARBA00023141"/>
    </source>
</evidence>
<comment type="subcellular location">
    <subcellularLocation>
        <location evidence="8">Cytoplasm</location>
    </subcellularLocation>
</comment>
<dbReference type="EMBL" id="NXLS01000001">
    <property type="protein sequence ID" value="RDU64495.1"/>
    <property type="molecule type" value="Genomic_DNA"/>
</dbReference>
<comment type="similarity">
    <text evidence="2 8">Belongs to the EPSP synthase family.</text>
</comment>
<feature type="binding site" evidence="8">
    <location>
        <position position="168"/>
    </location>
    <ligand>
        <name>3-phosphoshikimate</name>
        <dbReference type="ChEBI" id="CHEBI:145989"/>
    </ligand>
</feature>
<feature type="binding site" evidence="8">
    <location>
        <position position="319"/>
    </location>
    <ligand>
        <name>3-phosphoshikimate</name>
        <dbReference type="ChEBI" id="CHEBI:145989"/>
    </ligand>
</feature>
<evidence type="ECO:0000256" key="8">
    <source>
        <dbReference type="HAMAP-Rule" id="MF_00210"/>
    </source>
</evidence>
<accession>A0A3D8IHT5</accession>
<dbReference type="NCBIfam" id="TIGR01356">
    <property type="entry name" value="aroA"/>
    <property type="match status" value="1"/>
</dbReference>
<protein>
    <recommendedName>
        <fullName evidence="8">3-phosphoshikimate 1-carboxyvinyltransferase</fullName>
        <ecNumber evidence="8">2.5.1.19</ecNumber>
    </recommendedName>
    <alternativeName>
        <fullName evidence="8">5-enolpyruvylshikimate-3-phosphate synthase</fullName>
        <shortName evidence="8">EPSP synthase</shortName>
        <shortName evidence="8">EPSPS</shortName>
    </alternativeName>
</protein>
<feature type="binding site" evidence="8">
    <location>
        <position position="166"/>
    </location>
    <ligand>
        <name>3-phosphoshikimate</name>
        <dbReference type="ChEBI" id="CHEBI:145989"/>
    </ligand>
</feature>
<feature type="active site" description="Proton acceptor" evidence="8">
    <location>
        <position position="319"/>
    </location>
</feature>
<feature type="binding site" evidence="8">
    <location>
        <position position="22"/>
    </location>
    <ligand>
        <name>phosphoenolpyruvate</name>
        <dbReference type="ChEBI" id="CHEBI:58702"/>
    </ligand>
</feature>
<dbReference type="PANTHER" id="PTHR21090:SF5">
    <property type="entry name" value="PENTAFUNCTIONAL AROM POLYPEPTIDE"/>
    <property type="match status" value="1"/>
</dbReference>
<dbReference type="PANTHER" id="PTHR21090">
    <property type="entry name" value="AROM/DEHYDROQUINATE SYNTHASE"/>
    <property type="match status" value="1"/>
</dbReference>
<dbReference type="PROSITE" id="PS00885">
    <property type="entry name" value="EPSP_SYNTHASE_2"/>
    <property type="match status" value="1"/>
</dbReference>
<dbReference type="OrthoDB" id="9809920at2"/>
<evidence type="ECO:0000256" key="1">
    <source>
        <dbReference type="ARBA" id="ARBA00004811"/>
    </source>
</evidence>
<comment type="pathway">
    <text evidence="1 8">Metabolic intermediate biosynthesis; chorismate biosynthesis; chorismate from D-erythrose 4-phosphate and phosphoenolpyruvate: step 6/7.</text>
</comment>
<feature type="binding site" evidence="8">
    <location>
        <position position="23"/>
    </location>
    <ligand>
        <name>3-phosphoshikimate</name>
        <dbReference type="ChEBI" id="CHEBI:145989"/>
    </ligand>
</feature>
<feature type="binding site" evidence="8">
    <location>
        <position position="350"/>
    </location>
    <ligand>
        <name>phosphoenolpyruvate</name>
        <dbReference type="ChEBI" id="CHEBI:58702"/>
    </ligand>
</feature>
<comment type="caution">
    <text evidence="8">Lacks conserved residue(s) required for the propagation of feature annotation.</text>
</comment>
<evidence type="ECO:0000313" key="10">
    <source>
        <dbReference type="EMBL" id="RDU64495.1"/>
    </source>
</evidence>
<evidence type="ECO:0000256" key="4">
    <source>
        <dbReference type="ARBA" id="ARBA00022605"/>
    </source>
</evidence>
<evidence type="ECO:0000256" key="2">
    <source>
        <dbReference type="ARBA" id="ARBA00009948"/>
    </source>
</evidence>
<dbReference type="InterPro" id="IPR001986">
    <property type="entry name" value="Enolpyruvate_Tfrase_dom"/>
</dbReference>
<evidence type="ECO:0000313" key="11">
    <source>
        <dbReference type="Proteomes" id="UP000256650"/>
    </source>
</evidence>
<dbReference type="Pfam" id="PF00275">
    <property type="entry name" value="EPSP_synthase"/>
    <property type="match status" value="1"/>
</dbReference>
<organism evidence="10 11">
    <name type="scientific">Helicobacter ganmani</name>
    <dbReference type="NCBI Taxonomy" id="60246"/>
    <lineage>
        <taxon>Bacteria</taxon>
        <taxon>Pseudomonadati</taxon>
        <taxon>Campylobacterota</taxon>
        <taxon>Epsilonproteobacteria</taxon>
        <taxon>Campylobacterales</taxon>
        <taxon>Helicobacteraceae</taxon>
        <taxon>Helicobacter</taxon>
    </lineage>
</organism>
<dbReference type="GeneID" id="82534956"/>
<feature type="binding site" evidence="8">
    <location>
        <position position="346"/>
    </location>
    <ligand>
        <name>3-phosphoshikimate</name>
        <dbReference type="ChEBI" id="CHEBI:145989"/>
    </ligand>
</feature>
<comment type="catalytic activity">
    <reaction evidence="7">
        <text>3-phosphoshikimate + phosphoenolpyruvate = 5-O-(1-carboxyvinyl)-3-phosphoshikimate + phosphate</text>
        <dbReference type="Rhea" id="RHEA:21256"/>
        <dbReference type="ChEBI" id="CHEBI:43474"/>
        <dbReference type="ChEBI" id="CHEBI:57701"/>
        <dbReference type="ChEBI" id="CHEBI:58702"/>
        <dbReference type="ChEBI" id="CHEBI:145989"/>
        <dbReference type="EC" id="2.5.1.19"/>
    </reaction>
    <physiologicalReaction direction="left-to-right" evidence="7">
        <dbReference type="Rhea" id="RHEA:21257"/>
    </physiologicalReaction>
</comment>
<dbReference type="GO" id="GO:0008652">
    <property type="term" value="P:amino acid biosynthetic process"/>
    <property type="evidence" value="ECO:0007669"/>
    <property type="project" value="UniProtKB-KW"/>
</dbReference>
<feature type="binding site" evidence="8">
    <location>
        <position position="22"/>
    </location>
    <ligand>
        <name>3-phosphoshikimate</name>
        <dbReference type="ChEBI" id="CHEBI:145989"/>
    </ligand>
</feature>
<comment type="function">
    <text evidence="8">Catalyzes the transfer of the enolpyruvyl moiety of phosphoenolpyruvate (PEP) to the 5-hydroxyl of shikimate-3-phosphate (S3P) to produce enolpyruvyl shikimate-3-phosphate and inorganic phosphate.</text>
</comment>
<keyword evidence="3 8" id="KW-0963">Cytoplasm</keyword>
<dbReference type="Proteomes" id="UP000256650">
    <property type="component" value="Unassembled WGS sequence"/>
</dbReference>
<comment type="caution">
    <text evidence="10">The sequence shown here is derived from an EMBL/GenBank/DDBJ whole genome shotgun (WGS) entry which is preliminary data.</text>
</comment>
<dbReference type="EC" id="2.5.1.19" evidence="8"/>
<keyword evidence="6 8" id="KW-0057">Aromatic amino acid biosynthesis</keyword>
<dbReference type="GO" id="GO:0003866">
    <property type="term" value="F:3-phosphoshikimate 1-carboxyvinyltransferase activity"/>
    <property type="evidence" value="ECO:0007669"/>
    <property type="project" value="UniProtKB-UniRule"/>
</dbReference>
<feature type="domain" description="Enolpyruvate transferase" evidence="9">
    <location>
        <begin position="17"/>
        <end position="424"/>
    </location>
</feature>
<dbReference type="InterPro" id="IPR036968">
    <property type="entry name" value="Enolpyruvate_Tfrase_sf"/>
</dbReference>
<gene>
    <name evidence="8 10" type="primary">aroA</name>
    <name evidence="10" type="ORF">CQA43_01450</name>
</gene>
<keyword evidence="4 8" id="KW-0028">Amino-acid biosynthesis</keyword>
<dbReference type="UniPathway" id="UPA00053">
    <property type="reaction ID" value="UER00089"/>
</dbReference>
<dbReference type="InterPro" id="IPR006264">
    <property type="entry name" value="EPSP_synthase"/>
</dbReference>
<evidence type="ECO:0000256" key="3">
    <source>
        <dbReference type="ARBA" id="ARBA00022490"/>
    </source>
</evidence>
<evidence type="ECO:0000256" key="5">
    <source>
        <dbReference type="ARBA" id="ARBA00022679"/>
    </source>
</evidence>
<dbReference type="CDD" id="cd01556">
    <property type="entry name" value="EPSP_synthase"/>
    <property type="match status" value="1"/>
</dbReference>